<dbReference type="FunFam" id="3.40.309.10:FF:000012">
    <property type="entry name" value="Betaine aldehyde dehydrogenase"/>
    <property type="match status" value="1"/>
</dbReference>
<dbReference type="PROSITE" id="PS00687">
    <property type="entry name" value="ALDEHYDE_DEHYDR_GLU"/>
    <property type="match status" value="1"/>
</dbReference>
<dbReference type="EMBL" id="MZGV01000016">
    <property type="protein sequence ID" value="OPJ62277.1"/>
    <property type="molecule type" value="Genomic_DNA"/>
</dbReference>
<evidence type="ECO:0000256" key="1">
    <source>
        <dbReference type="ARBA" id="ARBA00009986"/>
    </source>
</evidence>
<evidence type="ECO:0000256" key="3">
    <source>
        <dbReference type="PROSITE-ProRule" id="PRU10007"/>
    </source>
</evidence>
<proteinExistence type="inferred from homology"/>
<dbReference type="InterPro" id="IPR029510">
    <property type="entry name" value="Ald_DH_CS_GLU"/>
</dbReference>
<dbReference type="InterPro" id="IPR016161">
    <property type="entry name" value="Ald_DH/histidinol_DH"/>
</dbReference>
<dbReference type="OrthoDB" id="9762913at2"/>
<dbReference type="Pfam" id="PF00171">
    <property type="entry name" value="Aldedh"/>
    <property type="match status" value="1"/>
</dbReference>
<dbReference type="InterPro" id="IPR016160">
    <property type="entry name" value="Ald_DH_CS_CYS"/>
</dbReference>
<dbReference type="STRING" id="1450648.CLORY_18920"/>
<evidence type="ECO:0000259" key="5">
    <source>
        <dbReference type="Pfam" id="PF00171"/>
    </source>
</evidence>
<comment type="similarity">
    <text evidence="1 4">Belongs to the aldehyde dehydrogenase family.</text>
</comment>
<dbReference type="InterPro" id="IPR015590">
    <property type="entry name" value="Aldehyde_DH_dom"/>
</dbReference>
<dbReference type="PROSITE" id="PS00070">
    <property type="entry name" value="ALDEHYDE_DEHYDR_CYS"/>
    <property type="match status" value="1"/>
</dbReference>
<dbReference type="Gene3D" id="3.40.309.10">
    <property type="entry name" value="Aldehyde Dehydrogenase, Chain A, domain 2"/>
    <property type="match status" value="1"/>
</dbReference>
<feature type="active site" evidence="3">
    <location>
        <position position="250"/>
    </location>
</feature>
<dbReference type="Gene3D" id="3.40.605.10">
    <property type="entry name" value="Aldehyde Dehydrogenase, Chain A, domain 1"/>
    <property type="match status" value="1"/>
</dbReference>
<keyword evidence="2 4" id="KW-0560">Oxidoreductase</keyword>
<protein>
    <submittedName>
        <fullName evidence="6">Betaine aldehyde dehydrogenase</fullName>
        <ecNumber evidence="6">1.2.1.8</ecNumber>
    </submittedName>
</protein>
<dbReference type="Proteomes" id="UP000190080">
    <property type="component" value="Unassembled WGS sequence"/>
</dbReference>
<dbReference type="GO" id="GO:0008802">
    <property type="term" value="F:betaine-aldehyde dehydrogenase (NAD+) activity"/>
    <property type="evidence" value="ECO:0007669"/>
    <property type="project" value="UniProtKB-EC"/>
</dbReference>
<dbReference type="CDD" id="cd07119">
    <property type="entry name" value="ALDH_BADH-GbsA"/>
    <property type="match status" value="1"/>
</dbReference>
<reference evidence="6 7" key="1">
    <citation type="submission" date="2017-03" db="EMBL/GenBank/DDBJ databases">
        <title>Genome sequence of Clostridium oryzae DSM 28571.</title>
        <authorList>
            <person name="Poehlein A."/>
            <person name="Daniel R."/>
        </authorList>
    </citation>
    <scope>NUCLEOTIDE SEQUENCE [LARGE SCALE GENOMIC DNA]</scope>
    <source>
        <strain evidence="6 7">DSM 28571</strain>
    </source>
</reference>
<evidence type="ECO:0000256" key="2">
    <source>
        <dbReference type="ARBA" id="ARBA00023002"/>
    </source>
</evidence>
<dbReference type="FunFam" id="3.40.605.10:FF:000007">
    <property type="entry name" value="NAD/NADP-dependent betaine aldehyde dehydrogenase"/>
    <property type="match status" value="1"/>
</dbReference>
<dbReference type="PANTHER" id="PTHR11699">
    <property type="entry name" value="ALDEHYDE DEHYDROGENASE-RELATED"/>
    <property type="match status" value="1"/>
</dbReference>
<dbReference type="EC" id="1.2.1.8" evidence="6"/>
<evidence type="ECO:0000256" key="4">
    <source>
        <dbReference type="RuleBase" id="RU003345"/>
    </source>
</evidence>
<evidence type="ECO:0000313" key="7">
    <source>
        <dbReference type="Proteomes" id="UP000190080"/>
    </source>
</evidence>
<feature type="domain" description="Aldehyde dehydrogenase" evidence="5">
    <location>
        <begin position="13"/>
        <end position="477"/>
    </location>
</feature>
<evidence type="ECO:0000313" key="6">
    <source>
        <dbReference type="EMBL" id="OPJ62277.1"/>
    </source>
</evidence>
<keyword evidence="7" id="KW-1185">Reference proteome</keyword>
<gene>
    <name evidence="6" type="primary">gbsA</name>
    <name evidence="6" type="ORF">CLORY_18920</name>
</gene>
<name>A0A1V4IS48_9CLOT</name>
<organism evidence="6 7">
    <name type="scientific">Clostridium oryzae</name>
    <dbReference type="NCBI Taxonomy" id="1450648"/>
    <lineage>
        <taxon>Bacteria</taxon>
        <taxon>Bacillati</taxon>
        <taxon>Bacillota</taxon>
        <taxon>Clostridia</taxon>
        <taxon>Eubacteriales</taxon>
        <taxon>Clostridiaceae</taxon>
        <taxon>Clostridium</taxon>
    </lineage>
</organism>
<accession>A0A1V4IS48</accession>
<dbReference type="AlphaFoldDB" id="A0A1V4IS48"/>
<comment type="caution">
    <text evidence="6">The sequence shown here is derived from an EMBL/GenBank/DDBJ whole genome shotgun (WGS) entry which is preliminary data.</text>
</comment>
<dbReference type="RefSeq" id="WP_079423631.1">
    <property type="nucleotide sequence ID" value="NZ_MZGV01000016.1"/>
</dbReference>
<sequence length="491" mass="53558">MSKTLKMYIDGKWVDAMGGGKRNIINPATGEIIAVTADGNKEDVVAAVAAAKRAFYEDGWMDTPAVERAKYLFKAADILESRVEELAKLETLNNGKPLRESTYDIYDAAACFRYYAGIATKPHGETFEVPDGAHTIVIREPIGVCGMIIPWNYPLLMSAWKLGPALAAGNTAVFKPSEVTPLTAIKLFEIFEEAGLPKGVANLVMGDGPKVGAEIASNMEIDKVAFTGGTKTGRSIMTAATGNIKKISLELGGKSPNIVFEDADFETAVDYALYGIFCNQGQVCSAGSRLILQESIYDKFIERLVERAKRIKVGNGLDNGIEMGPLITEAHMKKVLNYIEIGKKEGAKLVCGGNRIENGNLKNGYFVEPTIFIDTTPDMTIVQEEIFGPVLAVQKFKDEAEAIKLANDTIYGLAGAVFTNDGAKAHRVIRKLRAGITWINAYHPTYNEAPWGGYKQSGIGRELGTFGYEEYTEVKQISEYLNVEPVGWFAE</sequence>
<dbReference type="InterPro" id="IPR016162">
    <property type="entry name" value="Ald_DH_N"/>
</dbReference>
<dbReference type="InterPro" id="IPR016163">
    <property type="entry name" value="Ald_DH_C"/>
</dbReference>
<dbReference type="SUPFAM" id="SSF53720">
    <property type="entry name" value="ALDH-like"/>
    <property type="match status" value="1"/>
</dbReference>